<name>A0A5E4F6K6_PRUDU</name>
<evidence type="ECO:0000313" key="2">
    <source>
        <dbReference type="Proteomes" id="UP000327085"/>
    </source>
</evidence>
<protein>
    <submittedName>
        <fullName evidence="1">Uncharacterized protein</fullName>
    </submittedName>
</protein>
<dbReference type="Proteomes" id="UP000327085">
    <property type="component" value="Chromosome 1"/>
</dbReference>
<gene>
    <name evidence="1" type="ORF">ALMOND_2B012010</name>
</gene>
<reference evidence="2" key="1">
    <citation type="journal article" date="2020" name="Plant J.">
        <title>Transposons played a major role in the diversification between the closely related almond and peach genomes: results from the almond genome sequence.</title>
        <authorList>
            <person name="Alioto T."/>
            <person name="Alexiou K.G."/>
            <person name="Bardil A."/>
            <person name="Barteri F."/>
            <person name="Castanera R."/>
            <person name="Cruz F."/>
            <person name="Dhingra A."/>
            <person name="Duval H."/>
            <person name="Fernandez I Marti A."/>
            <person name="Frias L."/>
            <person name="Galan B."/>
            <person name="Garcia J.L."/>
            <person name="Howad W."/>
            <person name="Gomez-Garrido J."/>
            <person name="Gut M."/>
            <person name="Julca I."/>
            <person name="Morata J."/>
            <person name="Puigdomenech P."/>
            <person name="Ribeca P."/>
            <person name="Rubio Cabetas M.J."/>
            <person name="Vlasova A."/>
            <person name="Wirthensohn M."/>
            <person name="Garcia-Mas J."/>
            <person name="Gabaldon T."/>
            <person name="Casacuberta J.M."/>
            <person name="Arus P."/>
        </authorList>
    </citation>
    <scope>NUCLEOTIDE SEQUENCE [LARGE SCALE GENOMIC DNA]</scope>
    <source>
        <strain evidence="2">cv. Texas</strain>
    </source>
</reference>
<dbReference type="Gramene" id="VVA23000">
    <property type="protein sequence ID" value="VVA23000"/>
    <property type="gene ID" value="Prudul26B012010"/>
</dbReference>
<accession>A0A5E4F6K6</accession>
<dbReference type="AlphaFoldDB" id="A0A5E4F6K6"/>
<sequence length="142" mass="15426">MESGKEGWGAEEVSLGSGGFRGDVHVEEADMVEDEALGILLVTGLGTAYGQFGHFGKTLPIPSLSKPKRFNVCHRHASTIYRVLPVPYQFRQSVLNPQKTVVLSSLCAPLLSPLHAHAPHTSPALFLLSASLNLVSYRFTLR</sequence>
<organism evidence="1 2">
    <name type="scientific">Prunus dulcis</name>
    <name type="common">Almond</name>
    <name type="synonym">Amygdalus dulcis</name>
    <dbReference type="NCBI Taxonomy" id="3755"/>
    <lineage>
        <taxon>Eukaryota</taxon>
        <taxon>Viridiplantae</taxon>
        <taxon>Streptophyta</taxon>
        <taxon>Embryophyta</taxon>
        <taxon>Tracheophyta</taxon>
        <taxon>Spermatophyta</taxon>
        <taxon>Magnoliopsida</taxon>
        <taxon>eudicotyledons</taxon>
        <taxon>Gunneridae</taxon>
        <taxon>Pentapetalae</taxon>
        <taxon>rosids</taxon>
        <taxon>fabids</taxon>
        <taxon>Rosales</taxon>
        <taxon>Rosaceae</taxon>
        <taxon>Amygdaloideae</taxon>
        <taxon>Amygdaleae</taxon>
        <taxon>Prunus</taxon>
    </lineage>
</organism>
<proteinExistence type="predicted"/>
<dbReference type="InParanoid" id="A0A5E4F6K6"/>
<evidence type="ECO:0000313" key="1">
    <source>
        <dbReference type="EMBL" id="VVA23000.1"/>
    </source>
</evidence>
<dbReference type="EMBL" id="CABIKO010000066">
    <property type="protein sequence ID" value="VVA23000.1"/>
    <property type="molecule type" value="Genomic_DNA"/>
</dbReference>